<feature type="domain" description="Bacterial alpha-L-rhamnosidase N-terminal" evidence="5">
    <location>
        <begin position="130"/>
        <end position="296"/>
    </location>
</feature>
<dbReference type="GO" id="GO:0005975">
    <property type="term" value="P:carbohydrate metabolic process"/>
    <property type="evidence" value="ECO:0007669"/>
    <property type="project" value="InterPro"/>
</dbReference>
<evidence type="ECO:0000259" key="5">
    <source>
        <dbReference type="Pfam" id="PF08531"/>
    </source>
</evidence>
<reference evidence="8" key="2">
    <citation type="submission" date="2020-09" db="EMBL/GenBank/DDBJ databases">
        <authorList>
            <person name="Sun Q."/>
            <person name="Ohkuma M."/>
        </authorList>
    </citation>
    <scope>NUCLEOTIDE SEQUENCE</scope>
    <source>
        <strain evidence="8">JCM 3051</strain>
    </source>
</reference>
<dbReference type="Gene3D" id="2.60.420.10">
    <property type="entry name" value="Maltose phosphorylase, domain 3"/>
    <property type="match status" value="1"/>
</dbReference>
<reference evidence="8" key="1">
    <citation type="journal article" date="2014" name="Int. J. Syst. Evol. Microbiol.">
        <title>Complete genome sequence of Corynebacterium casei LMG S-19264T (=DSM 44701T), isolated from a smear-ripened cheese.</title>
        <authorList>
            <consortium name="US DOE Joint Genome Institute (JGI-PGF)"/>
            <person name="Walter F."/>
            <person name="Albersmeier A."/>
            <person name="Kalinowski J."/>
            <person name="Ruckert C."/>
        </authorList>
    </citation>
    <scope>NUCLEOTIDE SEQUENCE</scope>
    <source>
        <strain evidence="8">JCM 3051</strain>
    </source>
</reference>
<dbReference type="InterPro" id="IPR012341">
    <property type="entry name" value="6hp_glycosidase-like_sf"/>
</dbReference>
<evidence type="ECO:0000256" key="1">
    <source>
        <dbReference type="ARBA" id="ARBA00001445"/>
    </source>
</evidence>
<proteinExistence type="predicted"/>
<evidence type="ECO:0000313" key="8">
    <source>
        <dbReference type="EMBL" id="GGM37976.1"/>
    </source>
</evidence>
<keyword evidence="9" id="KW-1185">Reference proteome</keyword>
<feature type="domain" description="Alpha-L-rhamnosidase concanavalin-like" evidence="4">
    <location>
        <begin position="308"/>
        <end position="403"/>
    </location>
</feature>
<dbReference type="RefSeq" id="WP_171104112.1">
    <property type="nucleotide sequence ID" value="NZ_BMPT01000018.1"/>
</dbReference>
<dbReference type="EC" id="3.2.1.40" evidence="2"/>
<evidence type="ECO:0000259" key="4">
    <source>
        <dbReference type="Pfam" id="PF05592"/>
    </source>
</evidence>
<evidence type="ECO:0000259" key="6">
    <source>
        <dbReference type="Pfam" id="PF17389"/>
    </source>
</evidence>
<dbReference type="SUPFAM" id="SSF48208">
    <property type="entry name" value="Six-hairpin glycosidases"/>
    <property type="match status" value="1"/>
</dbReference>
<dbReference type="Proteomes" id="UP000655589">
    <property type="component" value="Unassembled WGS sequence"/>
</dbReference>
<evidence type="ECO:0000256" key="2">
    <source>
        <dbReference type="ARBA" id="ARBA00012652"/>
    </source>
</evidence>
<dbReference type="AlphaFoldDB" id="A0A8H9GLQ5"/>
<dbReference type="PANTHER" id="PTHR33307:SF6">
    <property type="entry name" value="ALPHA-RHAMNOSIDASE (EUROFUNG)-RELATED"/>
    <property type="match status" value="1"/>
</dbReference>
<accession>A0A8H9GLQ5</accession>
<dbReference type="Pfam" id="PF17389">
    <property type="entry name" value="Bac_rhamnosid6H"/>
    <property type="match status" value="1"/>
</dbReference>
<feature type="domain" description="Alpha-L-rhamnosidase C-terminal" evidence="7">
    <location>
        <begin position="757"/>
        <end position="830"/>
    </location>
</feature>
<dbReference type="Gene3D" id="2.60.120.260">
    <property type="entry name" value="Galactose-binding domain-like"/>
    <property type="match status" value="2"/>
</dbReference>
<dbReference type="InterPro" id="IPR013783">
    <property type="entry name" value="Ig-like_fold"/>
</dbReference>
<keyword evidence="3" id="KW-0378">Hydrolase</keyword>
<dbReference type="Pfam" id="PF08531">
    <property type="entry name" value="Bac_rhamnosid_N"/>
    <property type="match status" value="1"/>
</dbReference>
<dbReference type="EMBL" id="BMPT01000018">
    <property type="protein sequence ID" value="GGM37976.1"/>
    <property type="molecule type" value="Genomic_DNA"/>
</dbReference>
<dbReference type="Pfam" id="PF25788">
    <property type="entry name" value="Ig_Rha78A_N"/>
    <property type="match status" value="1"/>
</dbReference>
<dbReference type="InterPro" id="IPR013737">
    <property type="entry name" value="Bac_rhamnosid_N"/>
</dbReference>
<evidence type="ECO:0000313" key="9">
    <source>
        <dbReference type="Proteomes" id="UP000655589"/>
    </source>
</evidence>
<dbReference type="GO" id="GO:0030596">
    <property type="term" value="F:alpha-L-rhamnosidase activity"/>
    <property type="evidence" value="ECO:0007669"/>
    <property type="project" value="UniProtKB-EC"/>
</dbReference>
<dbReference type="Pfam" id="PF05592">
    <property type="entry name" value="Bac_rhamnosid"/>
    <property type="match status" value="1"/>
</dbReference>
<comment type="catalytic activity">
    <reaction evidence="1">
        <text>Hydrolysis of terminal non-reducing alpha-L-rhamnose residues in alpha-L-rhamnosides.</text>
        <dbReference type="EC" id="3.2.1.40"/>
    </reaction>
</comment>
<dbReference type="PANTHER" id="PTHR33307">
    <property type="entry name" value="ALPHA-RHAMNOSIDASE (EUROFUNG)"/>
    <property type="match status" value="1"/>
</dbReference>
<dbReference type="InterPro" id="IPR035396">
    <property type="entry name" value="Bac_rhamnosid6H"/>
</dbReference>
<name>A0A8H9GLQ5_9MICO</name>
<sequence>MTLATTLTAESPVAVPRPRLSWVTETEAPGWTQARAELELDGDRRVTLEGRESVLVAWPFADLLPHSRHTLRVRVTGSDGVPGPWSAPLDVTTTFLADGEWAARFVELAVARRDAQPFRVRREFPVAEDLVRATLFGTALGVYQARLNGAAVDDHLLKPGWTPYRERLVHESTDVTALVRPGAANALAADVAGGWFTERWFLPEPRYGAQPSVALQLRLEYADGRVEHVVTDGDWRATDDGPVVRSSLYDGETYDARAETPGWDLPGFDDSRWQRVRFAAGAPVPVARTAPPVRVSETVAPVERLTSPGGAQLVDLGQNLVGRVRLRVTGPRGTVVTLRHAEVLEHGELGVRPLRAAEATDTYVLAGDADGEVWAPDTTFHGFRYVEVSGLPADAWEVEAEVVHSELRRTGWFTSSHALLDQLHENVVRSMRGNFLSVPTDCPQRDERLGWTGDIQVFSPTAAFLFDTRSFLASWLEDLTIEQDASGAVPFVVPNVLVEASRPAAAWGDAATVVPTVLHERYGDAGVLATQYDSMRAWTEHVLGLAGETLLWDEGFQFGDWLDPAAPPDDPFRAMTDPGLVATAYLVRSCDLTARAAAVLGRDDEARRFAETADRARAAFGTAYVTRDGDLTSASQTAYALALRFDLVRDAALRERLGRRLAALVEKNGYRIGTGFVGTPIVADALTDTGHLETAARLLLETGNPSWLYPVTMGATTIWERWDSMLEDGTINPGEMTSFNHYALGAVADWLHRTVAGLAPAEPGYRTILVAPRPIAGLDHAEAALDTPYGRARVAWRRTGDDVVVEADVPPNARAVVRLPGAPQETVGSGRHAWTLG</sequence>
<protein>
    <recommendedName>
        <fullName evidence="2">alpha-L-rhamnosidase</fullName>
        <ecNumber evidence="2">3.2.1.40</ecNumber>
    </recommendedName>
</protein>
<dbReference type="PIRSF" id="PIRSF010631">
    <property type="entry name" value="A-rhamnsds"/>
    <property type="match status" value="1"/>
</dbReference>
<feature type="domain" description="Alpha-L-rhamnosidase six-hairpin glycosidase" evidence="6">
    <location>
        <begin position="408"/>
        <end position="755"/>
    </location>
</feature>
<evidence type="ECO:0000256" key="3">
    <source>
        <dbReference type="ARBA" id="ARBA00022801"/>
    </source>
</evidence>
<organism evidence="8 9">
    <name type="scientific">Promicromonospora citrea</name>
    <dbReference type="NCBI Taxonomy" id="43677"/>
    <lineage>
        <taxon>Bacteria</taxon>
        <taxon>Bacillati</taxon>
        <taxon>Actinomycetota</taxon>
        <taxon>Actinomycetes</taxon>
        <taxon>Micrococcales</taxon>
        <taxon>Promicromonosporaceae</taxon>
        <taxon>Promicromonospora</taxon>
    </lineage>
</organism>
<dbReference type="InterPro" id="IPR016007">
    <property type="entry name" value="Alpha_rhamnosid"/>
</dbReference>
<comment type="caution">
    <text evidence="8">The sequence shown here is derived from an EMBL/GenBank/DDBJ whole genome shotgun (WGS) entry which is preliminary data.</text>
</comment>
<dbReference type="InterPro" id="IPR008902">
    <property type="entry name" value="Rhamnosid_concanavalin"/>
</dbReference>
<dbReference type="InterPro" id="IPR008928">
    <property type="entry name" value="6-hairpin_glycosidase_sf"/>
</dbReference>
<evidence type="ECO:0000259" key="7">
    <source>
        <dbReference type="Pfam" id="PF17390"/>
    </source>
</evidence>
<dbReference type="InterPro" id="IPR035398">
    <property type="entry name" value="Bac_rhamnosid_C"/>
</dbReference>
<gene>
    <name evidence="8" type="ORF">GCM10010102_36940</name>
</gene>
<dbReference type="Gene3D" id="1.50.10.10">
    <property type="match status" value="1"/>
</dbReference>
<dbReference type="Pfam" id="PF17390">
    <property type="entry name" value="Bac_rhamnosid_C"/>
    <property type="match status" value="1"/>
</dbReference>
<dbReference type="Gene3D" id="2.60.40.10">
    <property type="entry name" value="Immunoglobulins"/>
    <property type="match status" value="1"/>
</dbReference>